<feature type="chain" id="PRO_5043056012" evidence="1">
    <location>
        <begin position="25"/>
        <end position="92"/>
    </location>
</feature>
<feature type="signal peptide" evidence="1">
    <location>
        <begin position="1"/>
        <end position="24"/>
    </location>
</feature>
<evidence type="ECO:0000313" key="3">
    <source>
        <dbReference type="Proteomes" id="UP001324115"/>
    </source>
</evidence>
<protein>
    <submittedName>
        <fullName evidence="2">Uncharacterized protein</fullName>
    </submittedName>
</protein>
<gene>
    <name evidence="2" type="ORF">RGQ29_003087</name>
</gene>
<name>A0AAN7EB35_QUERU</name>
<proteinExistence type="predicted"/>
<evidence type="ECO:0000313" key="2">
    <source>
        <dbReference type="EMBL" id="KAK4567105.1"/>
    </source>
</evidence>
<keyword evidence="3" id="KW-1185">Reference proteome</keyword>
<organism evidence="2 3">
    <name type="scientific">Quercus rubra</name>
    <name type="common">Northern red oak</name>
    <name type="synonym">Quercus borealis</name>
    <dbReference type="NCBI Taxonomy" id="3512"/>
    <lineage>
        <taxon>Eukaryota</taxon>
        <taxon>Viridiplantae</taxon>
        <taxon>Streptophyta</taxon>
        <taxon>Embryophyta</taxon>
        <taxon>Tracheophyta</taxon>
        <taxon>Spermatophyta</taxon>
        <taxon>Magnoliopsida</taxon>
        <taxon>eudicotyledons</taxon>
        <taxon>Gunneridae</taxon>
        <taxon>Pentapetalae</taxon>
        <taxon>rosids</taxon>
        <taxon>fabids</taxon>
        <taxon>Fagales</taxon>
        <taxon>Fagaceae</taxon>
        <taxon>Quercus</taxon>
    </lineage>
</organism>
<dbReference type="EMBL" id="JAXUIC010000010">
    <property type="protein sequence ID" value="KAK4567105.1"/>
    <property type="molecule type" value="Genomic_DNA"/>
</dbReference>
<keyword evidence="1" id="KW-0732">Signal</keyword>
<dbReference type="AlphaFoldDB" id="A0AAN7EB35"/>
<accession>A0AAN7EB35</accession>
<comment type="caution">
    <text evidence="2">The sequence shown here is derived from an EMBL/GenBank/DDBJ whole genome shotgun (WGS) entry which is preliminary data.</text>
</comment>
<evidence type="ECO:0000256" key="1">
    <source>
        <dbReference type="SAM" id="SignalP"/>
    </source>
</evidence>
<dbReference type="Proteomes" id="UP001324115">
    <property type="component" value="Unassembled WGS sequence"/>
</dbReference>
<reference evidence="2 3" key="1">
    <citation type="journal article" date="2023" name="G3 (Bethesda)">
        <title>A haplotype-resolved chromosome-scale genome for Quercus rubra L. provides insights into the genetics of adaptive traits for red oak species.</title>
        <authorList>
            <person name="Kapoor B."/>
            <person name="Jenkins J."/>
            <person name="Schmutz J."/>
            <person name="Zhebentyayeva T."/>
            <person name="Kuelheim C."/>
            <person name="Coggeshall M."/>
            <person name="Heim C."/>
            <person name="Lasky J.R."/>
            <person name="Leites L."/>
            <person name="Islam-Faridi N."/>
            <person name="Romero-Severson J."/>
            <person name="DeLeo V.L."/>
            <person name="Lucas S.M."/>
            <person name="Lazic D."/>
            <person name="Gailing O."/>
            <person name="Carlson J."/>
            <person name="Staton M."/>
        </authorList>
    </citation>
    <scope>NUCLEOTIDE SEQUENCE [LARGE SCALE GENOMIC DNA]</scope>
    <source>
        <strain evidence="2">Pseudo-F2</strain>
    </source>
</reference>
<sequence>MKKFAVFVMVSFVLVSSLLTLSQGQQSVCTQQMVLEGTCDDINCGASFPSSAQPRNCSCQPASTDLQSLCTCDVFTCGGDKPIEPTPLPLGG</sequence>